<proteinExistence type="predicted"/>
<gene>
    <name evidence="2" type="ORF">Glove_167g30</name>
</gene>
<feature type="coiled-coil region" evidence="1">
    <location>
        <begin position="354"/>
        <end position="395"/>
    </location>
</feature>
<keyword evidence="3" id="KW-1185">Reference proteome</keyword>
<evidence type="ECO:0000256" key="1">
    <source>
        <dbReference type="SAM" id="Coils"/>
    </source>
</evidence>
<accession>A0A397IZ28</accession>
<evidence type="ECO:0000313" key="3">
    <source>
        <dbReference type="Proteomes" id="UP000266861"/>
    </source>
</evidence>
<reference evidence="2 3" key="1">
    <citation type="submission" date="2018-08" db="EMBL/GenBank/DDBJ databases">
        <title>Genome and evolution of the arbuscular mycorrhizal fungus Diversispora epigaea (formerly Glomus versiforme) and its bacterial endosymbionts.</title>
        <authorList>
            <person name="Sun X."/>
            <person name="Fei Z."/>
            <person name="Harrison M."/>
        </authorList>
    </citation>
    <scope>NUCLEOTIDE SEQUENCE [LARGE SCALE GENOMIC DNA]</scope>
    <source>
        <strain evidence="2 3">IT104</strain>
    </source>
</reference>
<dbReference type="Proteomes" id="UP000266861">
    <property type="component" value="Unassembled WGS sequence"/>
</dbReference>
<dbReference type="OrthoDB" id="2356848at2759"/>
<evidence type="ECO:0000313" key="2">
    <source>
        <dbReference type="EMBL" id="RHZ78133.1"/>
    </source>
</evidence>
<dbReference type="AlphaFoldDB" id="A0A397IZ28"/>
<dbReference type="EMBL" id="PQFF01000157">
    <property type="protein sequence ID" value="RHZ78133.1"/>
    <property type="molecule type" value="Genomic_DNA"/>
</dbReference>
<protein>
    <submittedName>
        <fullName evidence="2">Uncharacterized protein</fullName>
    </submittedName>
</protein>
<keyword evidence="1" id="KW-0175">Coiled coil</keyword>
<sequence>MASLSGRRGTNCTDTEWDEYVKMPQILKGETPSEWMKRIWERLTYFRKNDLLLTQSKKYLEARKLIELWNKYRGNYDSYAPEIGIAICFSCDRLVYTGEQTKNIGNYNHIGMERHWASHCTGNTFCGVNYDEYLKIKQKSNSMYNFDNEYALHRYRLWMQNAIKKVERAREVGKKIRAYTIIQRKFIEWYYRPSGLCAIQLAEHYKLLWKIREEMHKINNFLDSICIMKFNKAYSDLINKLPPSLVNEAWKRLISRKKSPMTAGEASAVNPLVESFLRHEVNRYQKKLKYQRKSLPLFKNFLYDTNMPDQETQTQDTNPICDHEKEINYRVKKELDSLSLQLLEFNEKTFDPFIQEITKQIEERVNANNKLRSENNQQKLKLQKAEKLLASLKSQSIHPISEGNPSQDVHLKDRLLL</sequence>
<organism evidence="2 3">
    <name type="scientific">Diversispora epigaea</name>
    <dbReference type="NCBI Taxonomy" id="1348612"/>
    <lineage>
        <taxon>Eukaryota</taxon>
        <taxon>Fungi</taxon>
        <taxon>Fungi incertae sedis</taxon>
        <taxon>Mucoromycota</taxon>
        <taxon>Glomeromycotina</taxon>
        <taxon>Glomeromycetes</taxon>
        <taxon>Diversisporales</taxon>
        <taxon>Diversisporaceae</taxon>
        <taxon>Diversispora</taxon>
    </lineage>
</organism>
<name>A0A397IZ28_9GLOM</name>
<comment type="caution">
    <text evidence="2">The sequence shown here is derived from an EMBL/GenBank/DDBJ whole genome shotgun (WGS) entry which is preliminary data.</text>
</comment>